<organism evidence="3 4">
    <name type="scientific">Clostridium oceanicum</name>
    <dbReference type="NCBI Taxonomy" id="1543"/>
    <lineage>
        <taxon>Bacteria</taxon>
        <taxon>Bacillati</taxon>
        <taxon>Bacillota</taxon>
        <taxon>Clostridia</taxon>
        <taxon>Eubacteriales</taxon>
        <taxon>Clostridiaceae</taxon>
        <taxon>Clostridium</taxon>
    </lineage>
</organism>
<proteinExistence type="predicted"/>
<evidence type="ECO:0000313" key="4">
    <source>
        <dbReference type="Proteomes" id="UP001501510"/>
    </source>
</evidence>
<keyword evidence="2" id="KW-0456">Lyase</keyword>
<dbReference type="EMBL" id="BAAACG010000013">
    <property type="protein sequence ID" value="GAA0744069.1"/>
    <property type="molecule type" value="Genomic_DNA"/>
</dbReference>
<dbReference type="Proteomes" id="UP001501510">
    <property type="component" value="Unassembled WGS sequence"/>
</dbReference>
<evidence type="ECO:0000256" key="1">
    <source>
        <dbReference type="ARBA" id="ARBA00022596"/>
    </source>
</evidence>
<evidence type="ECO:0000313" key="3">
    <source>
        <dbReference type="EMBL" id="GAA0744069.1"/>
    </source>
</evidence>
<dbReference type="PANTHER" id="PTHR36566:SF1">
    <property type="entry name" value="PYRIDINIUM-3,5-BISTHIOCARBOXYLIC ACID MONONUCLEOTIDE NICKEL INSERTION PROTEIN"/>
    <property type="match status" value="1"/>
</dbReference>
<keyword evidence="1" id="KW-0533">Nickel</keyword>
<comment type="caution">
    <text evidence="3">The sequence shown here is derived from an EMBL/GenBank/DDBJ whole genome shotgun (WGS) entry which is preliminary data.</text>
</comment>
<dbReference type="PANTHER" id="PTHR36566">
    <property type="entry name" value="NICKEL INSERTION PROTEIN-RELATED"/>
    <property type="match status" value="1"/>
</dbReference>
<accession>A0ABP3UX52</accession>
<gene>
    <name evidence="3" type="ORF">GCM10008906_28520</name>
</gene>
<name>A0ABP3UX52_9CLOT</name>
<protein>
    <recommendedName>
        <fullName evidence="5">TIGR00299 family protein</fullName>
    </recommendedName>
</protein>
<dbReference type="Pfam" id="PF01969">
    <property type="entry name" value="Ni_insertion"/>
    <property type="match status" value="1"/>
</dbReference>
<reference evidence="4" key="1">
    <citation type="journal article" date="2019" name="Int. J. Syst. Evol. Microbiol.">
        <title>The Global Catalogue of Microorganisms (GCM) 10K type strain sequencing project: providing services to taxonomists for standard genome sequencing and annotation.</title>
        <authorList>
            <consortium name="The Broad Institute Genomics Platform"/>
            <consortium name="The Broad Institute Genome Sequencing Center for Infectious Disease"/>
            <person name="Wu L."/>
            <person name="Ma J."/>
        </authorList>
    </citation>
    <scope>NUCLEOTIDE SEQUENCE [LARGE SCALE GENOMIC DNA]</scope>
    <source>
        <strain evidence="4">JCM 1407</strain>
    </source>
</reference>
<evidence type="ECO:0000256" key="2">
    <source>
        <dbReference type="ARBA" id="ARBA00023239"/>
    </source>
</evidence>
<sequence length="303" mass="33607">MSKILYYECFSGISGDMNLGALIDLGVDKDYLIKELSKLKVSDEYDIKVTTDDRKGIYGTKVDVLLNNIEECNHSHKHNFEDHHNEEVHTHEHSHVHDDNHHNTDCHEHCHGHSDNCENTHSHSHHHSHRNLQDINNIIDNSELNDNVKKISKDIFLKVAKAEGKVHNKPLNEVHFHEVGATDSIVDIVGAAICLDFLNVDKILSSTVELGSGFVKCAHGTMPVPAPATTEILNNIPIISGTVPFEATTPTGAAILATMVNEFTDIKKFNILKTGYGVGGKDIGDVPNVLRVFLAEDKKKIVN</sequence>
<evidence type="ECO:0008006" key="5">
    <source>
        <dbReference type="Google" id="ProtNLM"/>
    </source>
</evidence>
<keyword evidence="4" id="KW-1185">Reference proteome</keyword>
<dbReference type="InterPro" id="IPR002822">
    <property type="entry name" value="Ni_insertion"/>
</dbReference>